<evidence type="ECO:0000313" key="3">
    <source>
        <dbReference type="Proteomes" id="UP000024635"/>
    </source>
</evidence>
<evidence type="ECO:0000256" key="1">
    <source>
        <dbReference type="SAM" id="SignalP"/>
    </source>
</evidence>
<organism evidence="2 3">
    <name type="scientific">Ancylostoma ceylanicum</name>
    <dbReference type="NCBI Taxonomy" id="53326"/>
    <lineage>
        <taxon>Eukaryota</taxon>
        <taxon>Metazoa</taxon>
        <taxon>Ecdysozoa</taxon>
        <taxon>Nematoda</taxon>
        <taxon>Chromadorea</taxon>
        <taxon>Rhabditida</taxon>
        <taxon>Rhabditina</taxon>
        <taxon>Rhabditomorpha</taxon>
        <taxon>Strongyloidea</taxon>
        <taxon>Ancylostomatidae</taxon>
        <taxon>Ancylostomatinae</taxon>
        <taxon>Ancylostoma</taxon>
    </lineage>
</organism>
<name>A0A016TY58_9BILA</name>
<reference evidence="3" key="1">
    <citation type="journal article" date="2015" name="Nat. Genet.">
        <title>The genome and transcriptome of the zoonotic hookworm Ancylostoma ceylanicum identify infection-specific gene families.</title>
        <authorList>
            <person name="Schwarz E.M."/>
            <person name="Hu Y."/>
            <person name="Antoshechkin I."/>
            <person name="Miller M.M."/>
            <person name="Sternberg P.W."/>
            <person name="Aroian R.V."/>
        </authorList>
    </citation>
    <scope>NUCLEOTIDE SEQUENCE</scope>
    <source>
        <strain evidence="3">HY135</strain>
    </source>
</reference>
<gene>
    <name evidence="2" type="primary">Acey_s0071.g575</name>
    <name evidence="2" type="ORF">Y032_0071g575</name>
</gene>
<comment type="caution">
    <text evidence="2">The sequence shown here is derived from an EMBL/GenBank/DDBJ whole genome shotgun (WGS) entry which is preliminary data.</text>
</comment>
<dbReference type="EMBL" id="JARK01001407">
    <property type="protein sequence ID" value="EYC07293.1"/>
    <property type="molecule type" value="Genomic_DNA"/>
</dbReference>
<keyword evidence="3" id="KW-1185">Reference proteome</keyword>
<evidence type="ECO:0008006" key="4">
    <source>
        <dbReference type="Google" id="ProtNLM"/>
    </source>
</evidence>
<feature type="signal peptide" evidence="1">
    <location>
        <begin position="1"/>
        <end position="22"/>
    </location>
</feature>
<sequence>MFPLLGLTRHFFLFFLRLVAECQYWHVKSLEITLTPTSTFYHAEVKHTEKKWSLDSRSALCDCESMRACSNHAPSKTRKNKINKSVTIMQNGYQIRDQRVRFRYLAHFDLV</sequence>
<dbReference type="AlphaFoldDB" id="A0A016TY58"/>
<protein>
    <recommendedName>
        <fullName evidence="4">Secreted protein</fullName>
    </recommendedName>
</protein>
<proteinExistence type="predicted"/>
<dbReference type="Proteomes" id="UP000024635">
    <property type="component" value="Unassembled WGS sequence"/>
</dbReference>
<feature type="chain" id="PRO_5001488541" description="Secreted protein" evidence="1">
    <location>
        <begin position="23"/>
        <end position="111"/>
    </location>
</feature>
<accession>A0A016TY58</accession>
<evidence type="ECO:0000313" key="2">
    <source>
        <dbReference type="EMBL" id="EYC07293.1"/>
    </source>
</evidence>
<keyword evidence="1" id="KW-0732">Signal</keyword>